<feature type="compositionally biased region" description="Polar residues" evidence="2">
    <location>
        <begin position="469"/>
        <end position="479"/>
    </location>
</feature>
<dbReference type="Gene3D" id="2.120.10.30">
    <property type="entry name" value="TolB, C-terminal domain"/>
    <property type="match status" value="2"/>
</dbReference>
<dbReference type="AlphaFoldDB" id="A0A0G1UC78"/>
<evidence type="ECO:0000313" key="5">
    <source>
        <dbReference type="Proteomes" id="UP000034956"/>
    </source>
</evidence>
<dbReference type="SUPFAM" id="SSF69304">
    <property type="entry name" value="Tricorn protease N-terminal domain"/>
    <property type="match status" value="1"/>
</dbReference>
<sequence length="488" mass="52795">MKRLIGFLAIAALAAIASCKDRIGPDTRPQLSVANLQPGPDSTSIYVVNRDRMNLMWHIRYGKTLNYGSRFPLRDDFGPSVDFIARFPTDPGTTYYFEVTAWNAILGVTYILTSEFETPNVTITISPKSVTMDVGSSTSFTASLTGTAHTALKWTTTIGTIDGSGRLTSPTTPDTGTVTVCSEAYPTICDSATAMAVRLDLILFMRIDSAPSTRCSGAQCEEIYTMTSDGANVRMVTTTTWFQDIHPAWFPDGRKFAFVRSRASSTQTICIANADGSEPRCLNLTGMNMLYPSVSPNGQRIVFQYRDEEPDFTITSGGIAIMDTSGANLRRILRIDVVGGSIGCLPSNPNWSPDGQQIAFARCDGQVWAMDTLGGNLTNLTRNDLRNGEPVWSPDGQRIAYAASPAPGSVPPQIYTMNADGSNQTQITHDAVGAVDPTWSPNGQRIAYAGGCCWQSSMDIYIANADGSGSSVNITNTPTAERWPAWRP</sequence>
<organism evidence="4 5">
    <name type="scientific">Candidatus Jorgensenbacteria bacterium GW2011_GWA1_48_11</name>
    <dbReference type="NCBI Taxonomy" id="1618660"/>
    <lineage>
        <taxon>Bacteria</taxon>
        <taxon>Candidatus Joergenseniibacteriota</taxon>
    </lineage>
</organism>
<gene>
    <name evidence="4" type="ORF">UY23_C0001G0333</name>
</gene>
<keyword evidence="3" id="KW-0732">Signal</keyword>
<evidence type="ECO:0000313" key="4">
    <source>
        <dbReference type="EMBL" id="KKU91727.1"/>
    </source>
</evidence>
<evidence type="ECO:0000256" key="3">
    <source>
        <dbReference type="SAM" id="SignalP"/>
    </source>
</evidence>
<dbReference type="Pfam" id="PF07676">
    <property type="entry name" value="PD40"/>
    <property type="match status" value="5"/>
</dbReference>
<feature type="signal peptide" evidence="3">
    <location>
        <begin position="1"/>
        <end position="17"/>
    </location>
</feature>
<accession>A0A0G1UC78</accession>
<dbReference type="PANTHER" id="PTHR36842:SF1">
    <property type="entry name" value="PROTEIN TOLB"/>
    <property type="match status" value="1"/>
</dbReference>
<dbReference type="PANTHER" id="PTHR36842">
    <property type="entry name" value="PROTEIN TOLB HOMOLOG"/>
    <property type="match status" value="1"/>
</dbReference>
<feature type="region of interest" description="Disordered" evidence="2">
    <location>
        <begin position="469"/>
        <end position="488"/>
    </location>
</feature>
<dbReference type="PATRIC" id="fig|1618660.3.peg.340"/>
<comment type="similarity">
    <text evidence="1">Belongs to the TolB family.</text>
</comment>
<proteinExistence type="inferred from homology"/>
<dbReference type="EMBL" id="LCPF01000001">
    <property type="protein sequence ID" value="KKU91727.1"/>
    <property type="molecule type" value="Genomic_DNA"/>
</dbReference>
<evidence type="ECO:0000256" key="2">
    <source>
        <dbReference type="SAM" id="MobiDB-lite"/>
    </source>
</evidence>
<dbReference type="PROSITE" id="PS51257">
    <property type="entry name" value="PROKAR_LIPOPROTEIN"/>
    <property type="match status" value="1"/>
</dbReference>
<comment type="caution">
    <text evidence="4">The sequence shown here is derived from an EMBL/GenBank/DDBJ whole genome shotgun (WGS) entry which is preliminary data.</text>
</comment>
<feature type="chain" id="PRO_5002539984" evidence="3">
    <location>
        <begin position="18"/>
        <end position="488"/>
    </location>
</feature>
<reference evidence="4 5" key="1">
    <citation type="journal article" date="2015" name="Nature">
        <title>rRNA introns, odd ribosomes, and small enigmatic genomes across a large radiation of phyla.</title>
        <authorList>
            <person name="Brown C.T."/>
            <person name="Hug L.A."/>
            <person name="Thomas B.C."/>
            <person name="Sharon I."/>
            <person name="Castelle C.J."/>
            <person name="Singh A."/>
            <person name="Wilkins M.J."/>
            <person name="Williams K.H."/>
            <person name="Banfield J.F."/>
        </authorList>
    </citation>
    <scope>NUCLEOTIDE SEQUENCE [LARGE SCALE GENOMIC DNA]</scope>
</reference>
<protein>
    <submittedName>
        <fullName evidence="4">WD40-like protein Beta Propeller</fullName>
    </submittedName>
</protein>
<evidence type="ECO:0000256" key="1">
    <source>
        <dbReference type="ARBA" id="ARBA00009820"/>
    </source>
</evidence>
<name>A0A0G1UC78_9BACT</name>
<dbReference type="Proteomes" id="UP000034956">
    <property type="component" value="Unassembled WGS sequence"/>
</dbReference>
<dbReference type="InterPro" id="IPR011659">
    <property type="entry name" value="WD40"/>
</dbReference>
<dbReference type="InterPro" id="IPR011042">
    <property type="entry name" value="6-blade_b-propeller_TolB-like"/>
</dbReference>